<proteinExistence type="predicted"/>
<gene>
    <name evidence="1" type="ORF">Van01_02840</name>
</gene>
<keyword evidence="2" id="KW-1185">Reference proteome</keyword>
<dbReference type="EMBL" id="BOOZ01000002">
    <property type="protein sequence ID" value="GIJ07070.1"/>
    <property type="molecule type" value="Genomic_DNA"/>
</dbReference>
<name>A0ABQ4HN54_9ACTN</name>
<protein>
    <submittedName>
        <fullName evidence="1">Uncharacterized protein</fullName>
    </submittedName>
</protein>
<accession>A0ABQ4HN54</accession>
<dbReference type="Proteomes" id="UP000647017">
    <property type="component" value="Unassembled WGS sequence"/>
</dbReference>
<sequence>MTRRWVAHLPFTAADLPAARQFAGTLARSLSFLSEVDAGETTVSAEDEQGVRHRVFCDLALTHGRRCGRRAGHDGACAWRTSR</sequence>
<evidence type="ECO:0000313" key="2">
    <source>
        <dbReference type="Proteomes" id="UP000647017"/>
    </source>
</evidence>
<comment type="caution">
    <text evidence="1">The sequence shown here is derived from an EMBL/GenBank/DDBJ whole genome shotgun (WGS) entry which is preliminary data.</text>
</comment>
<organism evidence="1 2">
    <name type="scientific">Micromonospora andamanensis</name>
    <dbReference type="NCBI Taxonomy" id="1287068"/>
    <lineage>
        <taxon>Bacteria</taxon>
        <taxon>Bacillati</taxon>
        <taxon>Actinomycetota</taxon>
        <taxon>Actinomycetes</taxon>
        <taxon>Micromonosporales</taxon>
        <taxon>Micromonosporaceae</taxon>
        <taxon>Micromonospora</taxon>
    </lineage>
</organism>
<evidence type="ECO:0000313" key="1">
    <source>
        <dbReference type="EMBL" id="GIJ07070.1"/>
    </source>
</evidence>
<reference evidence="1 2" key="1">
    <citation type="submission" date="2021-01" db="EMBL/GenBank/DDBJ databases">
        <title>Whole genome shotgun sequence of Verrucosispora andamanensis NBRC 109075.</title>
        <authorList>
            <person name="Komaki H."/>
            <person name="Tamura T."/>
        </authorList>
    </citation>
    <scope>NUCLEOTIDE SEQUENCE [LARGE SCALE GENOMIC DNA]</scope>
    <source>
        <strain evidence="1 2">NBRC 109075</strain>
    </source>
</reference>
<dbReference type="RefSeq" id="WP_203998174.1">
    <property type="nucleotide sequence ID" value="NZ_BOOZ01000002.1"/>
</dbReference>